<protein>
    <submittedName>
        <fullName evidence="6">Potassium channel tetramerisation-type BTB domain-containing protein</fullName>
    </submittedName>
</protein>
<keyword evidence="7" id="KW-1185">Reference proteome</keyword>
<evidence type="ECO:0000313" key="7">
    <source>
        <dbReference type="Proteomes" id="UP001152797"/>
    </source>
</evidence>
<dbReference type="Gene3D" id="3.30.710.10">
    <property type="entry name" value="Potassium Channel Kv1.1, Chain A"/>
    <property type="match status" value="1"/>
</dbReference>
<comment type="caution">
    <text evidence="4">The sequence shown here is derived from an EMBL/GenBank/DDBJ whole genome shotgun (WGS) entry which is preliminary data.</text>
</comment>
<keyword evidence="6" id="KW-0407">Ion channel</keyword>
<dbReference type="OrthoDB" id="2414723at2759"/>
<evidence type="ECO:0000256" key="2">
    <source>
        <dbReference type="SAM" id="MobiDB-lite"/>
    </source>
</evidence>
<dbReference type="GO" id="GO:0051260">
    <property type="term" value="P:protein homooligomerization"/>
    <property type="evidence" value="ECO:0007669"/>
    <property type="project" value="InterPro"/>
</dbReference>
<sequence length="570" mass="63573">MQHVSPYASSMDTHFHSASTRSGLNVQPPLVEEELMTQVGGESRERMGTSNSLRALEDASLEELASALTTKLDKDKDRAKLQMSQLKEAERQLEEKQHQLDELEKRIFAMTDGLDDVIELNVGVVMSTAFVVALLLNLFHVGLGFRTEVVANMSTAKPDCAAWYDVLPGKFKAKFGWTSSDRKDYLSKTPDPCAEAGLECCGGQCALPGCQTDVECLQCKALMAGSSIPSEVQKEICEDPKFCSNMFSNNCAYLAGECTRKKQSCDACTRSYKDSAPHVAKASCENTDLCYLPQIGTYKEGGCKWNGDQKRCERGQHMSTTRAVLCCAPHSMLAGMFSGNFDASHKRDKENRIFLDVDPPMFEKVLRHLRLRRIASPDQPAPLPQVPEELRAEWDMMIKYFGLDVYMYGDMGRSCNILQRIAEMNEVDQAKLQENDLVRITLSSTGGVPSSSHQEVLGASGFSERSLENSYGAYPNSITIKFLKHRVKVEAMELRAKIADVLAHMSNKWTFKHGQESVNMSYSFSRSEPGTGRLDTPGLGQAFVDEVVWLFPRDFCLEHIVLWGHVIEKT</sequence>
<organism evidence="4">
    <name type="scientific">Cladocopium goreaui</name>
    <dbReference type="NCBI Taxonomy" id="2562237"/>
    <lineage>
        <taxon>Eukaryota</taxon>
        <taxon>Sar</taxon>
        <taxon>Alveolata</taxon>
        <taxon>Dinophyceae</taxon>
        <taxon>Suessiales</taxon>
        <taxon>Symbiodiniaceae</taxon>
        <taxon>Cladocopium</taxon>
    </lineage>
</organism>
<feature type="compositionally biased region" description="Polar residues" evidence="2">
    <location>
        <begin position="7"/>
        <end position="25"/>
    </location>
</feature>
<dbReference type="Pfam" id="PF02214">
    <property type="entry name" value="BTB_2"/>
    <property type="match status" value="1"/>
</dbReference>
<dbReference type="Proteomes" id="UP001152797">
    <property type="component" value="Unassembled WGS sequence"/>
</dbReference>
<dbReference type="PANTHER" id="PTHR14499">
    <property type="entry name" value="POTASSIUM CHANNEL TETRAMERIZATION DOMAIN-CONTAINING"/>
    <property type="match status" value="1"/>
</dbReference>
<evidence type="ECO:0000313" key="5">
    <source>
        <dbReference type="EMBL" id="CAL1171984.1"/>
    </source>
</evidence>
<dbReference type="GO" id="GO:0034220">
    <property type="term" value="P:monoatomic ion transmembrane transport"/>
    <property type="evidence" value="ECO:0007669"/>
    <property type="project" value="UniProtKB-KW"/>
</dbReference>
<dbReference type="AlphaFoldDB" id="A0A9P1M3T4"/>
<dbReference type="SUPFAM" id="SSF54695">
    <property type="entry name" value="POZ domain"/>
    <property type="match status" value="1"/>
</dbReference>
<feature type="coiled-coil region" evidence="1">
    <location>
        <begin position="72"/>
        <end position="113"/>
    </location>
</feature>
<dbReference type="CDD" id="cd18316">
    <property type="entry name" value="BTB_POZ_KCTD-like"/>
    <property type="match status" value="1"/>
</dbReference>
<dbReference type="EMBL" id="CAMXCT030006703">
    <property type="protein sequence ID" value="CAL4805921.1"/>
    <property type="molecule type" value="Genomic_DNA"/>
</dbReference>
<gene>
    <name evidence="4" type="ORF">C1SCF055_LOCUS43161</name>
</gene>
<dbReference type="EMBL" id="CAMXCT010006703">
    <property type="protein sequence ID" value="CAI4018609.1"/>
    <property type="molecule type" value="Genomic_DNA"/>
</dbReference>
<keyword evidence="1" id="KW-0175">Coiled coil</keyword>
<evidence type="ECO:0000259" key="3">
    <source>
        <dbReference type="Pfam" id="PF02214"/>
    </source>
</evidence>
<evidence type="ECO:0000313" key="6">
    <source>
        <dbReference type="EMBL" id="CAL4805921.1"/>
    </source>
</evidence>
<feature type="region of interest" description="Disordered" evidence="2">
    <location>
        <begin position="1"/>
        <end position="29"/>
    </location>
</feature>
<dbReference type="InterPro" id="IPR003131">
    <property type="entry name" value="T1-type_BTB"/>
</dbReference>
<dbReference type="EMBL" id="CAMXCT020006703">
    <property type="protein sequence ID" value="CAL1171984.1"/>
    <property type="molecule type" value="Genomic_DNA"/>
</dbReference>
<accession>A0A9P1M3T4</accession>
<evidence type="ECO:0000256" key="1">
    <source>
        <dbReference type="SAM" id="Coils"/>
    </source>
</evidence>
<dbReference type="PANTHER" id="PTHR14499:SF136">
    <property type="entry name" value="GH08630P"/>
    <property type="match status" value="1"/>
</dbReference>
<dbReference type="InterPro" id="IPR011333">
    <property type="entry name" value="SKP1/BTB/POZ_sf"/>
</dbReference>
<keyword evidence="6" id="KW-0813">Transport</keyword>
<reference evidence="4" key="1">
    <citation type="submission" date="2022-10" db="EMBL/GenBank/DDBJ databases">
        <authorList>
            <person name="Chen Y."/>
            <person name="Dougan E. K."/>
            <person name="Chan C."/>
            <person name="Rhodes N."/>
            <person name="Thang M."/>
        </authorList>
    </citation>
    <scope>NUCLEOTIDE SEQUENCE</scope>
</reference>
<name>A0A9P1M3T4_9DINO</name>
<keyword evidence="6" id="KW-0406">Ion transport</keyword>
<reference evidence="5" key="2">
    <citation type="submission" date="2024-04" db="EMBL/GenBank/DDBJ databases">
        <authorList>
            <person name="Chen Y."/>
            <person name="Shah S."/>
            <person name="Dougan E. K."/>
            <person name="Thang M."/>
            <person name="Chan C."/>
        </authorList>
    </citation>
    <scope>NUCLEOTIDE SEQUENCE [LARGE SCALE GENOMIC DNA]</scope>
</reference>
<feature type="domain" description="Potassium channel tetramerisation-type BTB" evidence="3">
    <location>
        <begin position="315"/>
        <end position="375"/>
    </location>
</feature>
<evidence type="ECO:0000313" key="4">
    <source>
        <dbReference type="EMBL" id="CAI4018609.1"/>
    </source>
</evidence>
<proteinExistence type="predicted"/>